<protein>
    <submittedName>
        <fullName evidence="5">Restriction modification system DNA specificity domain protein</fullName>
    </submittedName>
</protein>
<dbReference type="AlphaFoldDB" id="J9FWS3"/>
<accession>J9FWS3</accession>
<dbReference type="PANTHER" id="PTHR43140">
    <property type="entry name" value="TYPE-1 RESTRICTION ENZYME ECOKI SPECIFICITY PROTEIN"/>
    <property type="match status" value="1"/>
</dbReference>
<feature type="domain" description="Type I restriction modification DNA specificity" evidence="4">
    <location>
        <begin position="10"/>
        <end position="169"/>
    </location>
</feature>
<comment type="caution">
    <text evidence="5">The sequence shown here is derived from an EMBL/GenBank/DDBJ whole genome shotgun (WGS) entry which is preliminary data.</text>
</comment>
<sequence length="189" mass="21293">NIERGASPRPIKRFITNDPNGVPWIKIGDVDSSGKFITQTEERIIPEGVAKSRYLEAGSFVLSNSMSFGRPYILKIDGCIHDGWLSIRDFEGDILADYLYHMLRSSAIQGYWRTKVNTSSVSNLNADLVKATPVPLPSPEEQERIVAILDEFDALVNDVSQGLPAEIEARRKQYAYYRDKLLAFKEKIA</sequence>
<reference evidence="5" key="1">
    <citation type="journal article" date="2012" name="PLoS ONE">
        <title>Gene sets for utilization of primary and secondary nutrition supplies in the distal gut of endangered iberian lynx.</title>
        <authorList>
            <person name="Alcaide M."/>
            <person name="Messina E."/>
            <person name="Richter M."/>
            <person name="Bargiela R."/>
            <person name="Peplies J."/>
            <person name="Huws S.A."/>
            <person name="Newbold C.J."/>
            <person name="Golyshin P.N."/>
            <person name="Simon M.A."/>
            <person name="Lopez G."/>
            <person name="Yakimov M.M."/>
            <person name="Ferrer M."/>
        </authorList>
    </citation>
    <scope>NUCLEOTIDE SEQUENCE</scope>
</reference>
<dbReference type="GO" id="GO:0003677">
    <property type="term" value="F:DNA binding"/>
    <property type="evidence" value="ECO:0007669"/>
    <property type="project" value="UniProtKB-KW"/>
</dbReference>
<organism evidence="5">
    <name type="scientific">gut metagenome</name>
    <dbReference type="NCBI Taxonomy" id="749906"/>
    <lineage>
        <taxon>unclassified sequences</taxon>
        <taxon>metagenomes</taxon>
        <taxon>organismal metagenomes</taxon>
    </lineage>
</organism>
<dbReference type="EMBL" id="AMCI01006621">
    <property type="protein sequence ID" value="EJW94022.1"/>
    <property type="molecule type" value="Genomic_DNA"/>
</dbReference>
<dbReference type="InterPro" id="IPR000055">
    <property type="entry name" value="Restrct_endonuc_typeI_TRD"/>
</dbReference>
<comment type="similarity">
    <text evidence="1">Belongs to the type-I restriction system S methylase family.</text>
</comment>
<proteinExistence type="inferred from homology"/>
<evidence type="ECO:0000256" key="1">
    <source>
        <dbReference type="ARBA" id="ARBA00010923"/>
    </source>
</evidence>
<evidence type="ECO:0000259" key="4">
    <source>
        <dbReference type="Pfam" id="PF01420"/>
    </source>
</evidence>
<dbReference type="Gene3D" id="3.90.220.20">
    <property type="entry name" value="DNA methylase specificity domains"/>
    <property type="match status" value="1"/>
</dbReference>
<dbReference type="SUPFAM" id="SSF116734">
    <property type="entry name" value="DNA methylase specificity domain"/>
    <property type="match status" value="1"/>
</dbReference>
<keyword evidence="2" id="KW-0680">Restriction system</keyword>
<evidence type="ECO:0000256" key="3">
    <source>
        <dbReference type="ARBA" id="ARBA00023125"/>
    </source>
</evidence>
<dbReference type="GO" id="GO:0009307">
    <property type="term" value="P:DNA restriction-modification system"/>
    <property type="evidence" value="ECO:0007669"/>
    <property type="project" value="UniProtKB-KW"/>
</dbReference>
<dbReference type="Pfam" id="PF01420">
    <property type="entry name" value="Methylase_S"/>
    <property type="match status" value="1"/>
</dbReference>
<dbReference type="CDD" id="cd17283">
    <property type="entry name" value="RMtype1_S_Hpy180ORF7835P_TRD2-CR2_like"/>
    <property type="match status" value="1"/>
</dbReference>
<evidence type="ECO:0000256" key="2">
    <source>
        <dbReference type="ARBA" id="ARBA00022747"/>
    </source>
</evidence>
<feature type="non-terminal residue" evidence="5">
    <location>
        <position position="1"/>
    </location>
</feature>
<dbReference type="InterPro" id="IPR051212">
    <property type="entry name" value="Type-I_RE_S_subunit"/>
</dbReference>
<gene>
    <name evidence="5" type="ORF">EVA_17871</name>
</gene>
<dbReference type="InterPro" id="IPR044946">
    <property type="entry name" value="Restrct_endonuc_typeI_TRD_sf"/>
</dbReference>
<keyword evidence="3" id="KW-0238">DNA-binding</keyword>
<name>J9FWS3_9ZZZZ</name>
<evidence type="ECO:0000313" key="5">
    <source>
        <dbReference type="EMBL" id="EJW94022.1"/>
    </source>
</evidence>
<dbReference type="PANTHER" id="PTHR43140:SF1">
    <property type="entry name" value="TYPE I RESTRICTION ENZYME ECOKI SPECIFICITY SUBUNIT"/>
    <property type="match status" value="1"/>
</dbReference>